<evidence type="ECO:0000313" key="5">
    <source>
        <dbReference type="EMBL" id="SFJ25835.1"/>
    </source>
</evidence>
<dbReference type="PANTHER" id="PTHR33376">
    <property type="match status" value="1"/>
</dbReference>
<dbReference type="OrthoDB" id="8690069at2"/>
<evidence type="ECO:0000256" key="4">
    <source>
        <dbReference type="SAM" id="SignalP"/>
    </source>
</evidence>
<comment type="similarity">
    <text evidence="1">Belongs to the bacterial solute-binding protein 7 family.</text>
</comment>
<dbReference type="NCBIfam" id="NF037995">
    <property type="entry name" value="TRAP_S1"/>
    <property type="match status" value="1"/>
</dbReference>
<dbReference type="RefSeq" id="WP_091700747.1">
    <property type="nucleotide sequence ID" value="NZ_BMYN01000011.1"/>
</dbReference>
<dbReference type="GO" id="GO:0055085">
    <property type="term" value="P:transmembrane transport"/>
    <property type="evidence" value="ECO:0007669"/>
    <property type="project" value="InterPro"/>
</dbReference>
<evidence type="ECO:0000256" key="1">
    <source>
        <dbReference type="ARBA" id="ARBA00009023"/>
    </source>
</evidence>
<dbReference type="Gene3D" id="3.40.190.170">
    <property type="entry name" value="Bacterial extracellular solute-binding protein, family 7"/>
    <property type="match status" value="1"/>
</dbReference>
<gene>
    <name evidence="5" type="ORF">SAMN05216429_101331</name>
</gene>
<reference evidence="5 6" key="1">
    <citation type="submission" date="2016-10" db="EMBL/GenBank/DDBJ databases">
        <authorList>
            <person name="de Groot N.N."/>
        </authorList>
    </citation>
    <scope>NUCLEOTIDE SEQUENCE [LARGE SCALE GENOMIC DNA]</scope>
    <source>
        <strain evidence="5 6">IBRC-M 10445</strain>
    </source>
</reference>
<keyword evidence="2" id="KW-0813">Transport</keyword>
<sequence>MPNVPSLFWPVLAAVILLLSGCSDSSDSGSETQAGAPGYPETWRFALEEIEGSVQHAYAKAFQTRIQEVSDGNIEVEVFPYGSLGTSTQLTELTRNGSVNLAFASPGHLANQVPETGLFNLHFVLPEDEAQTRRLLQSPALLAEFDQPYRDAGLQLLSLVPEGWMAWTANKPLRTPQDFVDLRIRTMTADMAAAAYRAYGAQPVQTPYAQVYSDLQLHKIHAQTNPVFAIEEMGFHEVQSTLTLPRASRFISSVIANPAWFESLDEREQEWLATTIRDLSGKAWEIETELNRDRLELMVERGDLEVIRLSDAERQAFREASLGTRDTYIEKTGEHGRALLELVLASEPAVDTSQ</sequence>
<keyword evidence="6" id="KW-1185">Reference proteome</keyword>
<evidence type="ECO:0000256" key="2">
    <source>
        <dbReference type="ARBA" id="ARBA00022448"/>
    </source>
</evidence>
<feature type="signal peptide" evidence="4">
    <location>
        <begin position="1"/>
        <end position="25"/>
    </location>
</feature>
<dbReference type="InterPro" id="IPR018389">
    <property type="entry name" value="DctP_fam"/>
</dbReference>
<proteinExistence type="inferred from homology"/>
<dbReference type="InterPro" id="IPR038404">
    <property type="entry name" value="TRAP_DctP_sf"/>
</dbReference>
<dbReference type="EMBL" id="FOSC01000001">
    <property type="protein sequence ID" value="SFJ25835.1"/>
    <property type="molecule type" value="Genomic_DNA"/>
</dbReference>
<dbReference type="PANTHER" id="PTHR33376:SF7">
    <property type="entry name" value="C4-DICARBOXYLATE-BINDING PROTEIN DCTB"/>
    <property type="match status" value="1"/>
</dbReference>
<dbReference type="Pfam" id="PF03480">
    <property type="entry name" value="DctP"/>
    <property type="match status" value="1"/>
</dbReference>
<evidence type="ECO:0000313" key="6">
    <source>
        <dbReference type="Proteomes" id="UP000199445"/>
    </source>
</evidence>
<feature type="chain" id="PRO_5011647275" evidence="4">
    <location>
        <begin position="26"/>
        <end position="354"/>
    </location>
</feature>
<accession>A0A1I3PWR2</accession>
<keyword evidence="3 4" id="KW-0732">Signal</keyword>
<dbReference type="Proteomes" id="UP000199445">
    <property type="component" value="Unassembled WGS sequence"/>
</dbReference>
<name>A0A1I3PWR2_9GAMM</name>
<dbReference type="AlphaFoldDB" id="A0A1I3PWR2"/>
<protein>
    <submittedName>
        <fullName evidence="5">TRAP-type C4-dicarboxylate transport system, substrate-binding protein</fullName>
    </submittedName>
</protein>
<organism evidence="5 6">
    <name type="scientific">Marinobacter persicus</name>
    <dbReference type="NCBI Taxonomy" id="930118"/>
    <lineage>
        <taxon>Bacteria</taxon>
        <taxon>Pseudomonadati</taxon>
        <taxon>Pseudomonadota</taxon>
        <taxon>Gammaproteobacteria</taxon>
        <taxon>Pseudomonadales</taxon>
        <taxon>Marinobacteraceae</taxon>
        <taxon>Marinobacter</taxon>
    </lineage>
</organism>
<evidence type="ECO:0000256" key="3">
    <source>
        <dbReference type="ARBA" id="ARBA00022729"/>
    </source>
</evidence>